<dbReference type="CDD" id="cd14688">
    <property type="entry name" value="bZIP_YAP"/>
    <property type="match status" value="1"/>
</dbReference>
<dbReference type="Proteomes" id="UP000243579">
    <property type="component" value="Unassembled WGS sequence"/>
</dbReference>
<sequence length="477" mass="53305">MQLATHSLSALLCDGDWRVAQQRTRSQINQRRYRQRKKKALGQLEEHVEMLRIVVADLEAKLSQHRYALPPPVSSGAGAARLTTEYFELFEFGLRQTSDPISTTQMAFLYSVMAPTLTFMDDEEAGFAKLLRQWNLYCSVFSTFQWKFHDVDVVFDADGEVLVKAVVSMQLRLSRSSIALVFPNLRASNVPVPELVGKVLQVPSVFHFRISKSMHQVLSIVIDADVTAAALKLLHGDLTAIVPARKRAADHKYRAKKKQSQAQLQDKVIRLRVHVAQLEEQLQSQQLAIPAPIPTFAGMANVAREFFSVFENGFSAPSEPAYKDQLHFLYCTTAPNFSFMGEADGMAMLFQQWGFYTKVFASFKHECKRADTVALTDDEIVVEARTTLHLRLSRASVATIYPNLIATNEPLVQSLIGQELCVPMLAFFYLYKDTTAVHTFVVDADIATAAINLLGNAVDAAAALEKSRLEATAKLNL</sequence>
<accession>A0A1V9ZDX6</accession>
<protein>
    <recommendedName>
        <fullName evidence="3">BZIP domain-containing protein</fullName>
    </recommendedName>
</protein>
<proteinExistence type="predicted"/>
<name>A0A1V9ZDX6_ACHHY</name>
<evidence type="ECO:0000313" key="2">
    <source>
        <dbReference type="Proteomes" id="UP000243579"/>
    </source>
</evidence>
<keyword evidence="2" id="KW-1185">Reference proteome</keyword>
<evidence type="ECO:0000313" key="1">
    <source>
        <dbReference type="EMBL" id="OQR96215.1"/>
    </source>
</evidence>
<gene>
    <name evidence="1" type="ORF">ACHHYP_20825</name>
</gene>
<comment type="caution">
    <text evidence="1">The sequence shown here is derived from an EMBL/GenBank/DDBJ whole genome shotgun (WGS) entry which is preliminary data.</text>
</comment>
<dbReference type="OrthoDB" id="68089at2759"/>
<dbReference type="EMBL" id="JNBR01000151">
    <property type="protein sequence ID" value="OQR96215.1"/>
    <property type="molecule type" value="Genomic_DNA"/>
</dbReference>
<dbReference type="AlphaFoldDB" id="A0A1V9ZDX6"/>
<organism evidence="1 2">
    <name type="scientific">Achlya hypogyna</name>
    <name type="common">Oomycete</name>
    <name type="synonym">Protoachlya hypogyna</name>
    <dbReference type="NCBI Taxonomy" id="1202772"/>
    <lineage>
        <taxon>Eukaryota</taxon>
        <taxon>Sar</taxon>
        <taxon>Stramenopiles</taxon>
        <taxon>Oomycota</taxon>
        <taxon>Saprolegniomycetes</taxon>
        <taxon>Saprolegniales</taxon>
        <taxon>Achlyaceae</taxon>
        <taxon>Achlya</taxon>
    </lineage>
</organism>
<evidence type="ECO:0008006" key="3">
    <source>
        <dbReference type="Google" id="ProtNLM"/>
    </source>
</evidence>
<reference evidence="1 2" key="1">
    <citation type="journal article" date="2014" name="Genome Biol. Evol.">
        <title>The secreted proteins of Achlya hypogyna and Thraustotheca clavata identify the ancestral oomycete secretome and reveal gene acquisitions by horizontal gene transfer.</title>
        <authorList>
            <person name="Misner I."/>
            <person name="Blouin N."/>
            <person name="Leonard G."/>
            <person name="Richards T.A."/>
            <person name="Lane C.E."/>
        </authorList>
    </citation>
    <scope>NUCLEOTIDE SEQUENCE [LARGE SCALE GENOMIC DNA]</scope>
    <source>
        <strain evidence="1 2">ATCC 48635</strain>
    </source>
</reference>